<proteinExistence type="predicted"/>
<feature type="non-terminal residue" evidence="2">
    <location>
        <position position="694"/>
    </location>
</feature>
<organism evidence="2 3">
    <name type="scientific">Prorocentrum cordatum</name>
    <dbReference type="NCBI Taxonomy" id="2364126"/>
    <lineage>
        <taxon>Eukaryota</taxon>
        <taxon>Sar</taxon>
        <taxon>Alveolata</taxon>
        <taxon>Dinophyceae</taxon>
        <taxon>Prorocentrales</taxon>
        <taxon>Prorocentraceae</taxon>
        <taxon>Prorocentrum</taxon>
    </lineage>
</organism>
<evidence type="ECO:0000313" key="3">
    <source>
        <dbReference type="Proteomes" id="UP001189429"/>
    </source>
</evidence>
<feature type="region of interest" description="Disordered" evidence="1">
    <location>
        <begin position="1"/>
        <end position="21"/>
    </location>
</feature>
<evidence type="ECO:0000256" key="1">
    <source>
        <dbReference type="SAM" id="MobiDB-lite"/>
    </source>
</evidence>
<name>A0ABN9PQ36_9DINO</name>
<dbReference type="EMBL" id="CAUYUJ010001292">
    <property type="protein sequence ID" value="CAK0795221.1"/>
    <property type="molecule type" value="Genomic_DNA"/>
</dbReference>
<gene>
    <name evidence="2" type="ORF">PCOR1329_LOCUS4945</name>
</gene>
<accession>A0ABN9PQ36</accession>
<feature type="region of interest" description="Disordered" evidence="1">
    <location>
        <begin position="222"/>
        <end position="246"/>
    </location>
</feature>
<keyword evidence="3" id="KW-1185">Reference proteome</keyword>
<dbReference type="Proteomes" id="UP001189429">
    <property type="component" value="Unassembled WGS sequence"/>
</dbReference>
<reference evidence="2" key="1">
    <citation type="submission" date="2023-10" db="EMBL/GenBank/DDBJ databases">
        <authorList>
            <person name="Chen Y."/>
            <person name="Shah S."/>
            <person name="Dougan E. K."/>
            <person name="Thang M."/>
            <person name="Chan C."/>
        </authorList>
    </citation>
    <scope>NUCLEOTIDE SEQUENCE [LARGE SCALE GENOMIC DNA]</scope>
</reference>
<protein>
    <submittedName>
        <fullName evidence="2">Uncharacterized protein</fullName>
    </submittedName>
</protein>
<evidence type="ECO:0000313" key="2">
    <source>
        <dbReference type="EMBL" id="CAK0795221.1"/>
    </source>
</evidence>
<comment type="caution">
    <text evidence="2">The sequence shown here is derived from an EMBL/GenBank/DDBJ whole genome shotgun (WGS) entry which is preliminary data.</text>
</comment>
<sequence length="694" mass="73880">MEIGGAGPEADSEPPPPPSRGRLDWCKARAGSQEGATIQKFLHVCALHTTGYVWGQWWMDYGRLQFCGVPNEDTDVADVFQFSCGVAAGSAPIPGSSREVAIRQGAGMAVFSDCVLLTEQQRQSGAVPRGAESLTPADAARRWSKTYGPHAERVLEAEENCREAQGLSTEQKIESHAGAMPPIALRGHVPAPTLDQLKRTVAYAVQVLAKATQYRTQMEFMASAGPPSGQKRKQAQASDGGDQATGRLNELKAGVSLTDVLDKGADNRGCGGRIYALKRFKPRAQTVQGGKASLLRDIDACSDLGGAALDTLTASQRSTMFKKPKRAPLANARSFRRKFCEKYLAEVDAVADEIICCAPWVGDADEAAFSTAEPNLSQVGLPVSKMVEIARDFFINRVALAATKEDRVDNYRMEELAGAILDHACAETISNAAPEGAATYARELSTFAESTKVLMDPAPTSLANCTARIKRAPKMDECAMTLKEAEVPCDSFKSILDDFGAMGGQLRKGGANDFLWLLSSSIEGLAMQRATRAASGDAGAEAERAAKFELGHSELLMKAVAWRGLDKKLDRALQRVGNSLRSLVGALEESNREGGLTGAFAGMNPEEKGPLDMVRSARDACEGTVFNAASTKRAITDASAVGLAHGVTLAKRLLQHPTERNEPVAPMLGAAGVGISLLAHVEMPAGEDVKASRS</sequence>